<feature type="compositionally biased region" description="Polar residues" evidence="1">
    <location>
        <begin position="182"/>
        <end position="192"/>
    </location>
</feature>
<feature type="region of interest" description="Disordered" evidence="1">
    <location>
        <begin position="136"/>
        <end position="192"/>
    </location>
</feature>
<comment type="caution">
    <text evidence="2">The sequence shown here is derived from an EMBL/GenBank/DDBJ whole genome shotgun (WGS) entry which is preliminary data.</text>
</comment>
<protein>
    <submittedName>
        <fullName evidence="2">Uncharacterized protein</fullName>
    </submittedName>
</protein>
<evidence type="ECO:0000313" key="3">
    <source>
        <dbReference type="Proteomes" id="UP001189429"/>
    </source>
</evidence>
<keyword evidence="3" id="KW-1185">Reference proteome</keyword>
<evidence type="ECO:0000313" key="2">
    <source>
        <dbReference type="EMBL" id="CAK0894188.1"/>
    </source>
</evidence>
<sequence>MLAQAILQHVIRKCLASIGMSRRWCGAVHVSCLFSHPHCTFSYSLRIPRRRATAQQTSALASPVHVPSLAQLASGSSARGSEAREHLGIARTCAFFLRRGPSRSVLDHLAKQPRTKPKKAQGMDDRAMARRVDVNFGRPRTAAARQPPPAPAPLGGGRGASRGLAAGGDLPPPRVRKLRAACSSSLPGGSAL</sequence>
<gene>
    <name evidence="2" type="ORF">PCOR1329_LOCUS73286</name>
</gene>
<accession>A0ABN9X4G6</accession>
<organism evidence="2 3">
    <name type="scientific">Prorocentrum cordatum</name>
    <dbReference type="NCBI Taxonomy" id="2364126"/>
    <lineage>
        <taxon>Eukaryota</taxon>
        <taxon>Sar</taxon>
        <taxon>Alveolata</taxon>
        <taxon>Dinophyceae</taxon>
        <taxon>Prorocentrales</taxon>
        <taxon>Prorocentraceae</taxon>
        <taxon>Prorocentrum</taxon>
    </lineage>
</organism>
<dbReference type="EMBL" id="CAUYUJ010019857">
    <property type="protein sequence ID" value="CAK0894188.1"/>
    <property type="molecule type" value="Genomic_DNA"/>
</dbReference>
<dbReference type="Proteomes" id="UP001189429">
    <property type="component" value="Unassembled WGS sequence"/>
</dbReference>
<proteinExistence type="predicted"/>
<evidence type="ECO:0000256" key="1">
    <source>
        <dbReference type="SAM" id="MobiDB-lite"/>
    </source>
</evidence>
<name>A0ABN9X4G6_9DINO</name>
<reference evidence="2" key="1">
    <citation type="submission" date="2023-10" db="EMBL/GenBank/DDBJ databases">
        <authorList>
            <person name="Chen Y."/>
            <person name="Shah S."/>
            <person name="Dougan E. K."/>
            <person name="Thang M."/>
            <person name="Chan C."/>
        </authorList>
    </citation>
    <scope>NUCLEOTIDE SEQUENCE [LARGE SCALE GENOMIC DNA]</scope>
</reference>